<sequence>MELISVLASTLEKISESSALENTWYKDSAMDQKVFYDIGQLDRPSYLQNKMHLTELSDEGKENLRNEGYGEKTLEAIRSEEEADIYNEAGLESKEINGRECLVRSDIDYEQIDDRGRTNLERMEKGLSPLDKDGQPFELHHIGQKMDAPLAELTKKEHIADGNYNILHESKESEISRPDFNKERADHWKARAAEIKQERAIT</sequence>
<reference evidence="3" key="1">
    <citation type="submission" date="2016-06" db="EMBL/GenBank/DDBJ databases">
        <authorList>
            <person name="Radolfova-Krizova L."/>
            <person name="Nemec A."/>
        </authorList>
    </citation>
    <scope>NUCLEOTIDE SEQUENCE [LARGE SCALE GENOMIC DNA]</scope>
    <source>
        <strain evidence="3">ANC 4275</strain>
    </source>
</reference>
<keyword evidence="3" id="KW-1185">Reference proteome</keyword>
<protein>
    <recommendedName>
        <fullName evidence="1">LHH domain-containing protein</fullName>
    </recommendedName>
</protein>
<dbReference type="InterPro" id="IPR026834">
    <property type="entry name" value="LHH"/>
</dbReference>
<comment type="caution">
    <text evidence="2">The sequence shown here is derived from an EMBL/GenBank/DDBJ whole genome shotgun (WGS) entry which is preliminary data.</text>
</comment>
<dbReference type="AlphaFoldDB" id="A0A1A7R6R8"/>
<dbReference type="Pfam" id="PF14411">
    <property type="entry name" value="LHH"/>
    <property type="match status" value="1"/>
</dbReference>
<dbReference type="Proteomes" id="UP000185753">
    <property type="component" value="Unassembled WGS sequence"/>
</dbReference>
<evidence type="ECO:0000313" key="2">
    <source>
        <dbReference type="EMBL" id="OBX27955.1"/>
    </source>
</evidence>
<accession>A0A1A7R6R8</accession>
<gene>
    <name evidence="2" type="ORF">A9J31_07460</name>
</gene>
<dbReference type="RefSeq" id="WP_067765966.1">
    <property type="nucleotide sequence ID" value="NZ_LZDS01000027.1"/>
</dbReference>
<evidence type="ECO:0000313" key="3">
    <source>
        <dbReference type="Proteomes" id="UP000185753"/>
    </source>
</evidence>
<dbReference type="STRING" id="1443941.A9J31_07460"/>
<organism evidence="2 3">
    <name type="scientific">Acinetobacter gandensis</name>
    <dbReference type="NCBI Taxonomy" id="1443941"/>
    <lineage>
        <taxon>Bacteria</taxon>
        <taxon>Pseudomonadati</taxon>
        <taxon>Pseudomonadota</taxon>
        <taxon>Gammaproteobacteria</taxon>
        <taxon>Moraxellales</taxon>
        <taxon>Moraxellaceae</taxon>
        <taxon>Acinetobacter</taxon>
    </lineage>
</organism>
<dbReference type="EMBL" id="LZDS01000027">
    <property type="protein sequence ID" value="OBX27955.1"/>
    <property type="molecule type" value="Genomic_DNA"/>
</dbReference>
<proteinExistence type="predicted"/>
<name>A0A1A7R6R8_9GAMM</name>
<feature type="domain" description="LHH" evidence="1">
    <location>
        <begin position="118"/>
        <end position="193"/>
    </location>
</feature>
<evidence type="ECO:0000259" key="1">
    <source>
        <dbReference type="Pfam" id="PF14411"/>
    </source>
</evidence>